<organism evidence="4 5">
    <name type="scientific">Penicillium cosmopolitanum</name>
    <dbReference type="NCBI Taxonomy" id="1131564"/>
    <lineage>
        <taxon>Eukaryota</taxon>
        <taxon>Fungi</taxon>
        <taxon>Dikarya</taxon>
        <taxon>Ascomycota</taxon>
        <taxon>Pezizomycotina</taxon>
        <taxon>Eurotiomycetes</taxon>
        <taxon>Eurotiomycetidae</taxon>
        <taxon>Eurotiales</taxon>
        <taxon>Aspergillaceae</taxon>
        <taxon>Penicillium</taxon>
    </lineage>
</organism>
<keyword evidence="2" id="KW-1133">Transmembrane helix</keyword>
<keyword evidence="2" id="KW-0812">Transmembrane</keyword>
<reference evidence="4" key="2">
    <citation type="journal article" date="2023" name="IMA Fungus">
        <title>Comparative genomic study of the Penicillium genus elucidates a diverse pangenome and 15 lateral gene transfer events.</title>
        <authorList>
            <person name="Petersen C."/>
            <person name="Sorensen T."/>
            <person name="Nielsen M.R."/>
            <person name="Sondergaard T.E."/>
            <person name="Sorensen J.L."/>
            <person name="Fitzpatrick D.A."/>
            <person name="Frisvad J.C."/>
            <person name="Nielsen K.L."/>
        </authorList>
    </citation>
    <scope>NUCLEOTIDE SEQUENCE</scope>
    <source>
        <strain evidence="4">IBT 29677</strain>
    </source>
</reference>
<dbReference type="OrthoDB" id="10389728at2759"/>
<dbReference type="AlphaFoldDB" id="A0A9W9VP56"/>
<dbReference type="RefSeq" id="XP_056484463.1">
    <property type="nucleotide sequence ID" value="XM_056633843.1"/>
</dbReference>
<sequence>MAKVKVVLPLVFFLLLFIFEAGAVPLPPLGPDGRYSQTPEELLAFALSFYTEIKQSDDKESTELKKLLNQLDISNKILQWVQGLKLLAPGAVVFVVWAFKSSPGLWATRAKEAKGFTDIELGVLGRGMANSKLFKLTERMDRMDEQMISDKEDAAKKMKSIIARVDELDRGRAGSFDSHVRNRGGIHQRSPSPRKVAGEHAPEVAKDL</sequence>
<keyword evidence="2" id="KW-0472">Membrane</keyword>
<comment type="caution">
    <text evidence="4">The sequence shown here is derived from an EMBL/GenBank/DDBJ whole genome shotgun (WGS) entry which is preliminary data.</text>
</comment>
<dbReference type="GeneID" id="81372823"/>
<keyword evidence="5" id="KW-1185">Reference proteome</keyword>
<dbReference type="Proteomes" id="UP001147747">
    <property type="component" value="Unassembled WGS sequence"/>
</dbReference>
<evidence type="ECO:0008006" key="6">
    <source>
        <dbReference type="Google" id="ProtNLM"/>
    </source>
</evidence>
<evidence type="ECO:0000313" key="4">
    <source>
        <dbReference type="EMBL" id="KAJ5386665.1"/>
    </source>
</evidence>
<feature type="region of interest" description="Disordered" evidence="1">
    <location>
        <begin position="174"/>
        <end position="208"/>
    </location>
</feature>
<feature type="signal peptide" evidence="3">
    <location>
        <begin position="1"/>
        <end position="23"/>
    </location>
</feature>
<evidence type="ECO:0000256" key="2">
    <source>
        <dbReference type="SAM" id="Phobius"/>
    </source>
</evidence>
<gene>
    <name evidence="4" type="ORF">N7509_009206</name>
</gene>
<feature type="compositionally biased region" description="Basic and acidic residues" evidence="1">
    <location>
        <begin position="196"/>
        <end position="208"/>
    </location>
</feature>
<keyword evidence="3" id="KW-0732">Signal</keyword>
<feature type="transmembrane region" description="Helical" evidence="2">
    <location>
        <begin position="77"/>
        <end position="99"/>
    </location>
</feature>
<evidence type="ECO:0000313" key="5">
    <source>
        <dbReference type="Proteomes" id="UP001147747"/>
    </source>
</evidence>
<reference evidence="4" key="1">
    <citation type="submission" date="2022-12" db="EMBL/GenBank/DDBJ databases">
        <authorList>
            <person name="Petersen C."/>
        </authorList>
    </citation>
    <scope>NUCLEOTIDE SEQUENCE</scope>
    <source>
        <strain evidence="4">IBT 29677</strain>
    </source>
</reference>
<evidence type="ECO:0000256" key="1">
    <source>
        <dbReference type="SAM" id="MobiDB-lite"/>
    </source>
</evidence>
<name>A0A9W9VP56_9EURO</name>
<evidence type="ECO:0000256" key="3">
    <source>
        <dbReference type="SAM" id="SignalP"/>
    </source>
</evidence>
<accession>A0A9W9VP56</accession>
<feature type="chain" id="PRO_5040935239" description="Transmembrane protein" evidence="3">
    <location>
        <begin position="24"/>
        <end position="208"/>
    </location>
</feature>
<proteinExistence type="predicted"/>
<protein>
    <recommendedName>
        <fullName evidence="6">Transmembrane protein</fullName>
    </recommendedName>
</protein>
<dbReference type="EMBL" id="JAPZBU010000009">
    <property type="protein sequence ID" value="KAJ5386665.1"/>
    <property type="molecule type" value="Genomic_DNA"/>
</dbReference>